<dbReference type="EMBL" id="CM023476">
    <property type="protein sequence ID" value="KAH7941943.1"/>
    <property type="molecule type" value="Genomic_DNA"/>
</dbReference>
<organism evidence="1 2">
    <name type="scientific">Dermacentor silvarum</name>
    <name type="common">Tick</name>
    <dbReference type="NCBI Taxonomy" id="543639"/>
    <lineage>
        <taxon>Eukaryota</taxon>
        <taxon>Metazoa</taxon>
        <taxon>Ecdysozoa</taxon>
        <taxon>Arthropoda</taxon>
        <taxon>Chelicerata</taxon>
        <taxon>Arachnida</taxon>
        <taxon>Acari</taxon>
        <taxon>Parasitiformes</taxon>
        <taxon>Ixodida</taxon>
        <taxon>Ixodoidea</taxon>
        <taxon>Ixodidae</taxon>
        <taxon>Rhipicephalinae</taxon>
        <taxon>Dermacentor</taxon>
    </lineage>
</organism>
<dbReference type="Proteomes" id="UP000821865">
    <property type="component" value="Chromosome 7"/>
</dbReference>
<sequence length="395" mass="43918">MLVAGWFSRRLILAAPLAGTCPRGSLGVKSVQARDGAESGCGDEMQERLPAHTTLLQHRSYLPPIRDAPFSSALAPLYARHFRRRLLQAAGHFRASTVFQHLPKTNALKDGLVVTMTKQLTPTKAPVSPSLWAFPIRYSTAPVRDGSSWVVVVRDGAPRWPECTVATRRKNQRLVEDNVYSAANCPAGLRPDNSLLSCRAPVLKGSVALDQTTQQQFFDCLTFTRPYGSNTQFVKTLKRLPVTRYQLIAIFMPAYANSNRGAYCALSVAKLTNTFTPSLFEGTAEWVIKCQTYEGGFGGVPGMEAHGGYTFCGFAALVFLERETLCNMKKLLASSFYANLLFHRHARRWLVNRQMRFEGGFQGRTNKLVDGCYSFWQGGVFPLLHKVLSPWAMNP</sequence>
<accession>A0ACB8CH05</accession>
<evidence type="ECO:0000313" key="1">
    <source>
        <dbReference type="EMBL" id="KAH7941943.1"/>
    </source>
</evidence>
<name>A0ACB8CH05_DERSI</name>
<comment type="caution">
    <text evidence="1">The sequence shown here is derived from an EMBL/GenBank/DDBJ whole genome shotgun (WGS) entry which is preliminary data.</text>
</comment>
<reference evidence="1" key="1">
    <citation type="submission" date="2020-05" db="EMBL/GenBank/DDBJ databases">
        <title>Large-scale comparative analyses of tick genomes elucidate their genetic diversity and vector capacities.</title>
        <authorList>
            <person name="Jia N."/>
            <person name="Wang J."/>
            <person name="Shi W."/>
            <person name="Du L."/>
            <person name="Sun Y."/>
            <person name="Zhan W."/>
            <person name="Jiang J."/>
            <person name="Wang Q."/>
            <person name="Zhang B."/>
            <person name="Ji P."/>
            <person name="Sakyi L.B."/>
            <person name="Cui X."/>
            <person name="Yuan T."/>
            <person name="Jiang B."/>
            <person name="Yang W."/>
            <person name="Lam T.T.-Y."/>
            <person name="Chang Q."/>
            <person name="Ding S."/>
            <person name="Wang X."/>
            <person name="Zhu J."/>
            <person name="Ruan X."/>
            <person name="Zhao L."/>
            <person name="Wei J."/>
            <person name="Que T."/>
            <person name="Du C."/>
            <person name="Cheng J."/>
            <person name="Dai P."/>
            <person name="Han X."/>
            <person name="Huang E."/>
            <person name="Gao Y."/>
            <person name="Liu J."/>
            <person name="Shao H."/>
            <person name="Ye R."/>
            <person name="Li L."/>
            <person name="Wei W."/>
            <person name="Wang X."/>
            <person name="Wang C."/>
            <person name="Yang T."/>
            <person name="Huo Q."/>
            <person name="Li W."/>
            <person name="Guo W."/>
            <person name="Chen H."/>
            <person name="Zhou L."/>
            <person name="Ni X."/>
            <person name="Tian J."/>
            <person name="Zhou Y."/>
            <person name="Sheng Y."/>
            <person name="Liu T."/>
            <person name="Pan Y."/>
            <person name="Xia L."/>
            <person name="Li J."/>
            <person name="Zhao F."/>
            <person name="Cao W."/>
        </authorList>
    </citation>
    <scope>NUCLEOTIDE SEQUENCE</scope>
    <source>
        <strain evidence="1">Dsil-2018</strain>
    </source>
</reference>
<proteinExistence type="predicted"/>
<evidence type="ECO:0000313" key="2">
    <source>
        <dbReference type="Proteomes" id="UP000821865"/>
    </source>
</evidence>
<keyword evidence="2" id="KW-1185">Reference proteome</keyword>
<protein>
    <submittedName>
        <fullName evidence="1">Uncharacterized protein</fullName>
    </submittedName>
</protein>
<gene>
    <name evidence="1" type="ORF">HPB49_018686</name>
</gene>